<keyword evidence="1" id="KW-0677">Repeat</keyword>
<feature type="transmembrane region" description="Helical" evidence="4">
    <location>
        <begin position="1362"/>
        <end position="1387"/>
    </location>
</feature>
<evidence type="ECO:0000313" key="6">
    <source>
        <dbReference type="EMBL" id="KAF4674395.1"/>
    </source>
</evidence>
<feature type="region of interest" description="Disordered" evidence="3">
    <location>
        <begin position="1223"/>
        <end position="1246"/>
    </location>
</feature>
<feature type="domain" description="K Homology" evidence="5">
    <location>
        <begin position="816"/>
        <end position="886"/>
    </location>
</feature>
<keyword evidence="2" id="KW-0694">RNA-binding</keyword>
<dbReference type="Pfam" id="PF00013">
    <property type="entry name" value="KH_1"/>
    <property type="match status" value="2"/>
</dbReference>
<dbReference type="Gene3D" id="3.30.1370.10">
    <property type="entry name" value="K Homology domain, type 1"/>
    <property type="match status" value="2"/>
</dbReference>
<feature type="domain" description="K Homology" evidence="5">
    <location>
        <begin position="714"/>
        <end position="787"/>
    </location>
</feature>
<name>A0A7J6MS34_PERCH</name>
<keyword evidence="7" id="KW-1185">Reference proteome</keyword>
<dbReference type="PROSITE" id="PS50084">
    <property type="entry name" value="KH_TYPE_1"/>
    <property type="match status" value="2"/>
</dbReference>
<gene>
    <name evidence="6" type="primary">PARP2_1</name>
    <name evidence="6" type="ORF">FOL47_009304</name>
</gene>
<feature type="transmembrane region" description="Helical" evidence="4">
    <location>
        <begin position="1452"/>
        <end position="1472"/>
    </location>
</feature>
<keyword evidence="4" id="KW-0472">Membrane</keyword>
<dbReference type="EMBL" id="JAAPAO010000064">
    <property type="protein sequence ID" value="KAF4674395.1"/>
    <property type="molecule type" value="Genomic_DNA"/>
</dbReference>
<dbReference type="InterPro" id="IPR036612">
    <property type="entry name" value="KH_dom_type_1_sf"/>
</dbReference>
<feature type="transmembrane region" description="Helical" evidence="4">
    <location>
        <begin position="1426"/>
        <end position="1446"/>
    </location>
</feature>
<dbReference type="SUPFAM" id="SSF52266">
    <property type="entry name" value="SGNH hydrolase"/>
    <property type="match status" value="1"/>
</dbReference>
<organism evidence="6 7">
    <name type="scientific">Perkinsus chesapeaki</name>
    <name type="common">Clam parasite</name>
    <name type="synonym">Perkinsus andrewsi</name>
    <dbReference type="NCBI Taxonomy" id="330153"/>
    <lineage>
        <taxon>Eukaryota</taxon>
        <taxon>Sar</taxon>
        <taxon>Alveolata</taxon>
        <taxon>Perkinsozoa</taxon>
        <taxon>Perkinsea</taxon>
        <taxon>Perkinsida</taxon>
        <taxon>Perkinsidae</taxon>
        <taxon>Perkinsus</taxon>
    </lineage>
</organism>
<evidence type="ECO:0000256" key="3">
    <source>
        <dbReference type="SAM" id="MobiDB-lite"/>
    </source>
</evidence>
<keyword evidence="4" id="KW-1133">Transmembrane helix</keyword>
<dbReference type="InterPro" id="IPR004087">
    <property type="entry name" value="KH_dom"/>
</dbReference>
<protein>
    <submittedName>
        <fullName evidence="6">Poly [ADP-ribose] polymerase 2</fullName>
    </submittedName>
</protein>
<evidence type="ECO:0000313" key="7">
    <source>
        <dbReference type="Proteomes" id="UP000591131"/>
    </source>
</evidence>
<dbReference type="OrthoDB" id="441329at2759"/>
<reference evidence="6 7" key="1">
    <citation type="submission" date="2020-04" db="EMBL/GenBank/DDBJ databases">
        <title>Perkinsus chesapeaki whole genome sequence.</title>
        <authorList>
            <person name="Bogema D.R."/>
        </authorList>
    </citation>
    <scope>NUCLEOTIDE SEQUENCE [LARGE SCALE GENOMIC DNA]</scope>
    <source>
        <strain evidence="6">ATCC PRA-425</strain>
    </source>
</reference>
<evidence type="ECO:0000256" key="1">
    <source>
        <dbReference type="ARBA" id="ARBA00022737"/>
    </source>
</evidence>
<evidence type="ECO:0000256" key="2">
    <source>
        <dbReference type="PROSITE-ProRule" id="PRU00117"/>
    </source>
</evidence>
<feature type="transmembrane region" description="Helical" evidence="4">
    <location>
        <begin position="6"/>
        <end position="25"/>
    </location>
</feature>
<accession>A0A7J6MS34</accession>
<proteinExistence type="predicted"/>
<dbReference type="InterPro" id="IPR004088">
    <property type="entry name" value="KH_dom_type_1"/>
</dbReference>
<dbReference type="SMART" id="SM00322">
    <property type="entry name" value="KH"/>
    <property type="match status" value="2"/>
</dbReference>
<dbReference type="Proteomes" id="UP000591131">
    <property type="component" value="Unassembled WGS sequence"/>
</dbReference>
<dbReference type="PANTHER" id="PTHR10288">
    <property type="entry name" value="KH DOMAIN CONTAINING RNA BINDING PROTEIN"/>
    <property type="match status" value="1"/>
</dbReference>
<feature type="region of interest" description="Disordered" evidence="3">
    <location>
        <begin position="1098"/>
        <end position="1129"/>
    </location>
</feature>
<evidence type="ECO:0000259" key="5">
    <source>
        <dbReference type="SMART" id="SM00322"/>
    </source>
</evidence>
<keyword evidence="4" id="KW-0812">Transmembrane</keyword>
<dbReference type="GO" id="GO:0003723">
    <property type="term" value="F:RNA binding"/>
    <property type="evidence" value="ECO:0007669"/>
    <property type="project" value="UniProtKB-UniRule"/>
</dbReference>
<dbReference type="SUPFAM" id="SSF54791">
    <property type="entry name" value="Eukaryotic type KH-domain (KH-domain type I)"/>
    <property type="match status" value="2"/>
</dbReference>
<comment type="caution">
    <text evidence="6">The sequence shown here is derived from an EMBL/GenBank/DDBJ whole genome shotgun (WGS) entry which is preliminary data.</text>
</comment>
<evidence type="ECO:0000256" key="4">
    <source>
        <dbReference type="SAM" id="Phobius"/>
    </source>
</evidence>
<sequence length="1531" mass="166234">MPSISTLLRGPLVVSVLSSILVLFYRWPVYFPSVQLDLPLVLVALPSGSLCSHPELPSRQGPPYCNDPLRGVLGTICPLNDCEAECQADPWCRRQRSRYRLLEPTITSDGVLRVGVVGPSRQSVVTGKLGCNDELFGVIRGPAILPLDFVPASSPLVAVGEECHYSAVARLIVGGRYLMSVSVERLADHASLEPEVSLPDRKMVCSELSEHPSRVASLEMFWPLNATSAYLGAEVLPRLSLIDVNVPPLVGCGRLSEAEPQWLHYTVVADVVKICGVDVEEYDLSDNYIWFSPNRSPAFLKSDERLKALGDRKVLFIGDSTVEDIWRLWSSKHLNAVYEKVWGTYEFMYSSESNPFMCGEETMLAGGWRSVKAVADRVAEVEPAVVILGENLHTLKKVGLASYRSLLRKLFGAVRGACSNCVLVFKPTTQPSGRRCGCSEDMEVSRCAFDLFYGRERLRRANEMASEIGREFGVVTVDDIYKVSLARPELSRDGIHWSKSFFPCPEEEGCSAAACEDYAAGNWQPEPLGAAVSNRSTSVNPAASRRKNFYRDLYPESVLARPNATLAPWFEGYHQPQTVADAAATGQPKSSHYEKNKSQEGALEGFPPVQANIQEPYHRSHTAVENDFISILSGTNFDESPPPPRPATPTDVEAVASQAAAMIEEVLAGGGGDAKGLIGELVQNSDTLCALLGELERPAQTAQANPWSTPQVTEHCFCKLLITHKQAGAIIGKNGAEIAAMEKAAHVTAKVSPGGSYFPGTTDRIMVLSGKGHSIRAALHEVVNKFDYCNQVAQAQEDAKSTFLGATNVVSRPRPLPMVLRMVVPNSSVGTLMGKQGRDIRQLAITCGVHIQISPRLTGVLERVVNITGASHQCMLAGCSIVEVIRHNPHVIEHSNVLIYTPYQHRLAAKQAESFRDYHMAANNDSPRESPFDPSPFASTAADGDALSRRGLMSKLLAKKREESPPIVREARSVNENLPPHIAAEERLRCHVRSEIQTNLVKEARVRAARLEKELGPSLLGLGPRAEINLMVQAANSRVTDEDQQHTYSGGGPLARETAELYRRLCGEDDGGRVCGVPEVMMTNDTATAITVAVPAVTSGGGGSSSSSNISPDRSSAGDGKPKKGEFADSTCSESSMRFLAAAGIPVPLPAVNEQAAGHHQDAAESAGSDDNYDDPIVLTELAPSLEGPKLFASISHLIDPCGYRIIALMPPPSLQLKSLSTESLLAPDSEEEEEEATDLKPRNDSSIDWRKTSTISTIGSLSGLNGSESLLEALAGLQAAVERSNDLTATQLQPAARRSSVVSPLAAATAEQKAEILIEKYRERLDAENEIGVTAALIAGFSLSMLTAVDPKIFEVSPLLYIYVLLLSFVGGFNMLNVIISSFVYFTGHRILSKTRKGPRDNARDFVAFWDNGTYAFLRRLSRDYFVLSIPMFLFAVGVQLVAVMPLPLGATAFIVLFLLGALGFKCSNLLQESMGAKPLRAATVESAQVVLYFLRKLAARYGLAQQVAEEELGIHQTLRSSWSFTKKEL</sequence>